<organism evidence="1 2">
    <name type="scientific">Dendrobium catenatum</name>
    <dbReference type="NCBI Taxonomy" id="906689"/>
    <lineage>
        <taxon>Eukaryota</taxon>
        <taxon>Viridiplantae</taxon>
        <taxon>Streptophyta</taxon>
        <taxon>Embryophyta</taxon>
        <taxon>Tracheophyta</taxon>
        <taxon>Spermatophyta</taxon>
        <taxon>Magnoliopsida</taxon>
        <taxon>Liliopsida</taxon>
        <taxon>Asparagales</taxon>
        <taxon>Orchidaceae</taxon>
        <taxon>Epidendroideae</taxon>
        <taxon>Malaxideae</taxon>
        <taxon>Dendrobiinae</taxon>
        <taxon>Dendrobium</taxon>
    </lineage>
</organism>
<protein>
    <submittedName>
        <fullName evidence="1">Uncharacterized protein</fullName>
    </submittedName>
</protein>
<reference evidence="1 2" key="1">
    <citation type="journal article" date="2016" name="Sci. Rep.">
        <title>The Dendrobium catenatum Lindl. genome sequence provides insights into polysaccharide synthase, floral development and adaptive evolution.</title>
        <authorList>
            <person name="Zhang G.Q."/>
            <person name="Xu Q."/>
            <person name="Bian C."/>
            <person name="Tsai W.C."/>
            <person name="Yeh C.M."/>
            <person name="Liu K.W."/>
            <person name="Yoshida K."/>
            <person name="Zhang L.S."/>
            <person name="Chang S.B."/>
            <person name="Chen F."/>
            <person name="Shi Y."/>
            <person name="Su Y.Y."/>
            <person name="Zhang Y.Q."/>
            <person name="Chen L.J."/>
            <person name="Yin Y."/>
            <person name="Lin M."/>
            <person name="Huang H."/>
            <person name="Deng H."/>
            <person name="Wang Z.W."/>
            <person name="Zhu S.L."/>
            <person name="Zhao X."/>
            <person name="Deng C."/>
            <person name="Niu S.C."/>
            <person name="Huang J."/>
            <person name="Wang M."/>
            <person name="Liu G.H."/>
            <person name="Yang H.J."/>
            <person name="Xiao X.J."/>
            <person name="Hsiao Y.Y."/>
            <person name="Wu W.L."/>
            <person name="Chen Y.Y."/>
            <person name="Mitsuda N."/>
            <person name="Ohme-Takagi M."/>
            <person name="Luo Y.B."/>
            <person name="Van de Peer Y."/>
            <person name="Liu Z.J."/>
        </authorList>
    </citation>
    <scope>NUCLEOTIDE SEQUENCE [LARGE SCALE GENOMIC DNA]</scope>
    <source>
        <tissue evidence="1">The whole plant</tissue>
    </source>
</reference>
<evidence type="ECO:0000313" key="2">
    <source>
        <dbReference type="Proteomes" id="UP000233837"/>
    </source>
</evidence>
<name>A0A2I0WLA9_9ASPA</name>
<proteinExistence type="predicted"/>
<sequence>MQKMHLSNPTLIIRINTPSLIISYPNIADLLPVSNAHIHQATAAQSSTTAKHKN</sequence>
<evidence type="ECO:0000313" key="1">
    <source>
        <dbReference type="EMBL" id="PKU76443.1"/>
    </source>
</evidence>
<dbReference type="Proteomes" id="UP000233837">
    <property type="component" value="Unassembled WGS sequence"/>
</dbReference>
<reference evidence="1 2" key="2">
    <citation type="journal article" date="2017" name="Nature">
        <title>The Apostasia genome and the evolution of orchids.</title>
        <authorList>
            <person name="Zhang G.Q."/>
            <person name="Liu K.W."/>
            <person name="Li Z."/>
            <person name="Lohaus R."/>
            <person name="Hsiao Y.Y."/>
            <person name="Niu S.C."/>
            <person name="Wang J.Y."/>
            <person name="Lin Y.C."/>
            <person name="Xu Q."/>
            <person name="Chen L.J."/>
            <person name="Yoshida K."/>
            <person name="Fujiwara S."/>
            <person name="Wang Z.W."/>
            <person name="Zhang Y.Q."/>
            <person name="Mitsuda N."/>
            <person name="Wang M."/>
            <person name="Liu G.H."/>
            <person name="Pecoraro L."/>
            <person name="Huang H.X."/>
            <person name="Xiao X.J."/>
            <person name="Lin M."/>
            <person name="Wu X.Y."/>
            <person name="Wu W.L."/>
            <person name="Chen Y.Y."/>
            <person name="Chang S.B."/>
            <person name="Sakamoto S."/>
            <person name="Ohme-Takagi M."/>
            <person name="Yagi M."/>
            <person name="Zeng S.J."/>
            <person name="Shen C.Y."/>
            <person name="Yeh C.M."/>
            <person name="Luo Y.B."/>
            <person name="Tsai W.C."/>
            <person name="Van de Peer Y."/>
            <person name="Liu Z.J."/>
        </authorList>
    </citation>
    <scope>NUCLEOTIDE SEQUENCE [LARGE SCALE GENOMIC DNA]</scope>
    <source>
        <tissue evidence="1">The whole plant</tissue>
    </source>
</reference>
<keyword evidence="2" id="KW-1185">Reference proteome</keyword>
<gene>
    <name evidence="1" type="ORF">MA16_Dca001046</name>
</gene>
<dbReference type="EMBL" id="KZ502537">
    <property type="protein sequence ID" value="PKU76443.1"/>
    <property type="molecule type" value="Genomic_DNA"/>
</dbReference>
<accession>A0A2I0WLA9</accession>
<dbReference type="AlphaFoldDB" id="A0A2I0WLA9"/>